<dbReference type="EMBL" id="CM055734">
    <property type="protein sequence ID" value="KAJ8009021.1"/>
    <property type="molecule type" value="Genomic_DNA"/>
</dbReference>
<feature type="non-terminal residue" evidence="1">
    <location>
        <position position="127"/>
    </location>
</feature>
<organism evidence="1 2">
    <name type="scientific">Dallia pectoralis</name>
    <name type="common">Alaska blackfish</name>
    <dbReference type="NCBI Taxonomy" id="75939"/>
    <lineage>
        <taxon>Eukaryota</taxon>
        <taxon>Metazoa</taxon>
        <taxon>Chordata</taxon>
        <taxon>Craniata</taxon>
        <taxon>Vertebrata</taxon>
        <taxon>Euteleostomi</taxon>
        <taxon>Actinopterygii</taxon>
        <taxon>Neopterygii</taxon>
        <taxon>Teleostei</taxon>
        <taxon>Protacanthopterygii</taxon>
        <taxon>Esociformes</taxon>
        <taxon>Umbridae</taxon>
        <taxon>Dallia</taxon>
    </lineage>
</organism>
<keyword evidence="2" id="KW-1185">Reference proteome</keyword>
<name>A0ACC2GZY4_DALPE</name>
<proteinExistence type="predicted"/>
<reference evidence="1" key="1">
    <citation type="submission" date="2021-05" db="EMBL/GenBank/DDBJ databases">
        <authorList>
            <person name="Pan Q."/>
            <person name="Jouanno E."/>
            <person name="Zahm M."/>
            <person name="Klopp C."/>
            <person name="Cabau C."/>
            <person name="Louis A."/>
            <person name="Berthelot C."/>
            <person name="Parey E."/>
            <person name="Roest Crollius H."/>
            <person name="Montfort J."/>
            <person name="Robinson-Rechavi M."/>
            <person name="Bouchez O."/>
            <person name="Lampietro C."/>
            <person name="Lopez Roques C."/>
            <person name="Donnadieu C."/>
            <person name="Postlethwait J."/>
            <person name="Bobe J."/>
            <person name="Dillon D."/>
            <person name="Chandos A."/>
            <person name="von Hippel F."/>
            <person name="Guiguen Y."/>
        </authorList>
    </citation>
    <scope>NUCLEOTIDE SEQUENCE</scope>
    <source>
        <strain evidence="1">YG-Jan2019</strain>
    </source>
</reference>
<accession>A0ACC2GZY4</accession>
<dbReference type="Proteomes" id="UP001157502">
    <property type="component" value="Chromosome 7"/>
</dbReference>
<comment type="caution">
    <text evidence="1">The sequence shown here is derived from an EMBL/GenBank/DDBJ whole genome shotgun (WGS) entry which is preliminary data.</text>
</comment>
<evidence type="ECO:0000313" key="1">
    <source>
        <dbReference type="EMBL" id="KAJ8009021.1"/>
    </source>
</evidence>
<gene>
    <name evidence="1" type="ORF">DPEC_G00084520</name>
</gene>
<protein>
    <submittedName>
        <fullName evidence="1">Uncharacterized protein</fullName>
    </submittedName>
</protein>
<sequence length="127" mass="14619">MGDWSFLASLLDKVQSHSTAVGKVWLTVLFVFRLLVLVAGIDKVWGDEQSRMDCNTKSPGCRNYCYDLAFPISLMRFWVLQIIFVSTPTLAYLGHVMHIIHKEDKMRRQQVKGKNGLLKLPKYTDDK</sequence>
<evidence type="ECO:0000313" key="2">
    <source>
        <dbReference type="Proteomes" id="UP001157502"/>
    </source>
</evidence>